<name>A0A517N0E2_9BACT</name>
<evidence type="ECO:0000313" key="4">
    <source>
        <dbReference type="Proteomes" id="UP000319852"/>
    </source>
</evidence>
<dbReference type="InterPro" id="IPR036291">
    <property type="entry name" value="NAD(P)-bd_dom_sf"/>
</dbReference>
<dbReference type="KEGG" id="amob:HG15A2_39440"/>
<evidence type="ECO:0000256" key="2">
    <source>
        <dbReference type="ARBA" id="ARBA00023002"/>
    </source>
</evidence>
<dbReference type="PRINTS" id="PR00081">
    <property type="entry name" value="GDHRDH"/>
</dbReference>
<reference evidence="3 4" key="1">
    <citation type="submission" date="2019-02" db="EMBL/GenBank/DDBJ databases">
        <title>Deep-cultivation of Planctomycetes and their phenomic and genomic characterization uncovers novel biology.</title>
        <authorList>
            <person name="Wiegand S."/>
            <person name="Jogler M."/>
            <person name="Boedeker C."/>
            <person name="Pinto D."/>
            <person name="Vollmers J."/>
            <person name="Rivas-Marin E."/>
            <person name="Kohn T."/>
            <person name="Peeters S.H."/>
            <person name="Heuer A."/>
            <person name="Rast P."/>
            <person name="Oberbeckmann S."/>
            <person name="Bunk B."/>
            <person name="Jeske O."/>
            <person name="Meyerdierks A."/>
            <person name="Storesund J.E."/>
            <person name="Kallscheuer N."/>
            <person name="Luecker S."/>
            <person name="Lage O.M."/>
            <person name="Pohl T."/>
            <person name="Merkel B.J."/>
            <person name="Hornburger P."/>
            <person name="Mueller R.-W."/>
            <person name="Bruemmer F."/>
            <person name="Labrenz M."/>
            <person name="Spormann A.M."/>
            <person name="Op den Camp H."/>
            <person name="Overmann J."/>
            <person name="Amann R."/>
            <person name="Jetten M.S.M."/>
            <person name="Mascher T."/>
            <person name="Medema M.H."/>
            <person name="Devos D.P."/>
            <person name="Kaster A.-K."/>
            <person name="Ovreas L."/>
            <person name="Rohde M."/>
            <person name="Galperin M.Y."/>
            <person name="Jogler C."/>
        </authorList>
    </citation>
    <scope>NUCLEOTIDE SEQUENCE [LARGE SCALE GENOMIC DNA]</scope>
    <source>
        <strain evidence="3 4">HG15A2</strain>
    </source>
</reference>
<evidence type="ECO:0000313" key="3">
    <source>
        <dbReference type="EMBL" id="QDT00605.1"/>
    </source>
</evidence>
<proteinExistence type="inferred from homology"/>
<dbReference type="PANTHER" id="PTHR43086">
    <property type="entry name" value="VERY-LONG-CHAIN 3-OXOOACYL-COA REDUCTASE"/>
    <property type="match status" value="1"/>
</dbReference>
<dbReference type="EMBL" id="CP036263">
    <property type="protein sequence ID" value="QDT00605.1"/>
    <property type="molecule type" value="Genomic_DNA"/>
</dbReference>
<dbReference type="Proteomes" id="UP000319852">
    <property type="component" value="Chromosome"/>
</dbReference>
<sequence length="248" mass="27146">MLQLNVTTLTELTRRFLPDMVARERGRILNTASTAAFSPGPLQAVYYATKAFVVSFSQAIAEELCDDNVTVTALCPGAVATEFVASGDLEGVDLWKNAKSPESVASVGYEAMTDGKLVAINEWKLKVMLEWLVPFPPRRMVLKMSRQTMENRATNLGLALLANLMLKQQPVLRLCFPRSSSSLPSLPLRCFPISLRYEAAKDGGRPLRLCVHHGQWLSSLRSLVGFCGGKLCAAGHGRLVKPVLVDRG</sequence>
<comment type="similarity">
    <text evidence="1">Belongs to the short-chain dehydrogenases/reductases (SDR) family.</text>
</comment>
<dbReference type="GO" id="GO:0004316">
    <property type="term" value="F:3-oxoacyl-[acyl-carrier-protein] reductase (NADPH) activity"/>
    <property type="evidence" value="ECO:0007669"/>
    <property type="project" value="UniProtKB-EC"/>
</dbReference>
<dbReference type="Gene3D" id="3.40.50.720">
    <property type="entry name" value="NAD(P)-binding Rossmann-like Domain"/>
    <property type="match status" value="1"/>
</dbReference>
<dbReference type="EC" id="1.1.1.100" evidence="3"/>
<dbReference type="InterPro" id="IPR002347">
    <property type="entry name" value="SDR_fam"/>
</dbReference>
<organism evidence="3 4">
    <name type="scientific">Adhaeretor mobilis</name>
    <dbReference type="NCBI Taxonomy" id="1930276"/>
    <lineage>
        <taxon>Bacteria</taxon>
        <taxon>Pseudomonadati</taxon>
        <taxon>Planctomycetota</taxon>
        <taxon>Planctomycetia</taxon>
        <taxon>Pirellulales</taxon>
        <taxon>Lacipirellulaceae</taxon>
        <taxon>Adhaeretor</taxon>
    </lineage>
</organism>
<gene>
    <name evidence="3" type="primary">fabG_9</name>
    <name evidence="3" type="ORF">HG15A2_39440</name>
</gene>
<protein>
    <submittedName>
        <fullName evidence="3">3-oxoacyl-[acyl-carrier-protein] reductase FabG</fullName>
        <ecNumber evidence="3">1.1.1.100</ecNumber>
    </submittedName>
</protein>
<dbReference type="Pfam" id="PF00106">
    <property type="entry name" value="adh_short"/>
    <property type="match status" value="1"/>
</dbReference>
<dbReference type="PANTHER" id="PTHR43086:SF3">
    <property type="entry name" value="NADP-DEPENDENT 3-HYDROXY ACID DEHYDROGENASE YDFG"/>
    <property type="match status" value="1"/>
</dbReference>
<accession>A0A517N0E2</accession>
<dbReference type="SUPFAM" id="SSF51735">
    <property type="entry name" value="NAD(P)-binding Rossmann-fold domains"/>
    <property type="match status" value="1"/>
</dbReference>
<dbReference type="AlphaFoldDB" id="A0A517N0E2"/>
<keyword evidence="2 3" id="KW-0560">Oxidoreductase</keyword>
<dbReference type="CDD" id="cd05233">
    <property type="entry name" value="SDR_c"/>
    <property type="match status" value="1"/>
</dbReference>
<keyword evidence="4" id="KW-1185">Reference proteome</keyword>
<evidence type="ECO:0000256" key="1">
    <source>
        <dbReference type="ARBA" id="ARBA00006484"/>
    </source>
</evidence>